<comment type="catalytic activity">
    <reaction evidence="7">
        <text>(6S)-5,6,7,8-tetrahydrofolate + NADP(+) = 7,8-dihydrofolate + NADPH + H(+)</text>
        <dbReference type="Rhea" id="RHEA:15009"/>
        <dbReference type="ChEBI" id="CHEBI:15378"/>
        <dbReference type="ChEBI" id="CHEBI:57451"/>
        <dbReference type="ChEBI" id="CHEBI:57453"/>
        <dbReference type="ChEBI" id="CHEBI:57783"/>
        <dbReference type="ChEBI" id="CHEBI:58349"/>
        <dbReference type="EC" id="1.5.1.3"/>
    </reaction>
</comment>
<gene>
    <name evidence="10" type="ORF">SPF06_02245</name>
</gene>
<comment type="function">
    <text evidence="7">Key enzyme in folate metabolism. Catalyzes an essential reaction for de novo glycine and purine synthesis, and for DNA precursor synthesis.</text>
</comment>
<dbReference type="Proteomes" id="UP001304769">
    <property type="component" value="Unassembled WGS sequence"/>
</dbReference>
<dbReference type="SUPFAM" id="SSF53597">
    <property type="entry name" value="Dihydrofolate reductase-like"/>
    <property type="match status" value="1"/>
</dbReference>
<dbReference type="Pfam" id="PF00186">
    <property type="entry name" value="DHFR_1"/>
    <property type="match status" value="1"/>
</dbReference>
<evidence type="ECO:0000313" key="11">
    <source>
        <dbReference type="Proteomes" id="UP001304769"/>
    </source>
</evidence>
<dbReference type="InterPro" id="IPR017925">
    <property type="entry name" value="DHFR_CS"/>
</dbReference>
<evidence type="ECO:0000256" key="6">
    <source>
        <dbReference type="ARBA" id="ARBA00023002"/>
    </source>
</evidence>
<dbReference type="InterPro" id="IPR012259">
    <property type="entry name" value="DHFR"/>
</dbReference>
<comment type="pathway">
    <text evidence="1 7">Cofactor biosynthesis; tetrahydrofolate biosynthesis; 5,6,7,8-tetrahydrofolate from 7,8-dihydrofolate: step 1/1.</text>
</comment>
<evidence type="ECO:0000256" key="3">
    <source>
        <dbReference type="ARBA" id="ARBA00012856"/>
    </source>
</evidence>
<organism evidence="10 11">
    <name type="scientific">Sinomonas terricola</name>
    <dbReference type="NCBI Taxonomy" id="3110330"/>
    <lineage>
        <taxon>Bacteria</taxon>
        <taxon>Bacillati</taxon>
        <taxon>Actinomycetota</taxon>
        <taxon>Actinomycetes</taxon>
        <taxon>Micrococcales</taxon>
        <taxon>Micrococcaceae</taxon>
        <taxon>Sinomonas</taxon>
    </lineage>
</organism>
<evidence type="ECO:0000256" key="1">
    <source>
        <dbReference type="ARBA" id="ARBA00004903"/>
    </source>
</evidence>
<dbReference type="PANTHER" id="PTHR48069">
    <property type="entry name" value="DIHYDROFOLATE REDUCTASE"/>
    <property type="match status" value="1"/>
</dbReference>
<dbReference type="PRINTS" id="PR00070">
    <property type="entry name" value="DHFR"/>
</dbReference>
<evidence type="ECO:0000256" key="7">
    <source>
        <dbReference type="PIRNR" id="PIRNR000194"/>
    </source>
</evidence>
<evidence type="ECO:0000256" key="4">
    <source>
        <dbReference type="ARBA" id="ARBA00022563"/>
    </source>
</evidence>
<dbReference type="PIRSF" id="PIRSF000194">
    <property type="entry name" value="DHFR"/>
    <property type="match status" value="1"/>
</dbReference>
<evidence type="ECO:0000259" key="9">
    <source>
        <dbReference type="PROSITE" id="PS51330"/>
    </source>
</evidence>
<keyword evidence="4 7" id="KW-0554">One-carbon metabolism</keyword>
<comment type="similarity">
    <text evidence="2 7 8">Belongs to the dihydrofolate reductase family.</text>
</comment>
<sequence length="179" mass="19230">MSPQAANQTEGVGLIWAQTHSGVIGRDGTMPWHVPEDMAHFASVTKGHPVVMGRKTWDSIPVRFRPFSDRTNIVVTRRQGWAAGGAVVVHSLEEALAAAASAPGGTRTWLIGGGELFGQALDLDAVNIAVVTYLDLELDGDAFAPKLGPEWVLASSEPVEGAWLASRTGVRYRIAVYRR</sequence>
<keyword evidence="5 7" id="KW-0521">NADP</keyword>
<dbReference type="Gene3D" id="3.40.430.10">
    <property type="entry name" value="Dihydrofolate Reductase, subunit A"/>
    <property type="match status" value="1"/>
</dbReference>
<dbReference type="InterPro" id="IPR024072">
    <property type="entry name" value="DHFR-like_dom_sf"/>
</dbReference>
<dbReference type="PROSITE" id="PS00075">
    <property type="entry name" value="DHFR_1"/>
    <property type="match status" value="1"/>
</dbReference>
<dbReference type="GO" id="GO:0004146">
    <property type="term" value="F:dihydrofolate reductase activity"/>
    <property type="evidence" value="ECO:0007669"/>
    <property type="project" value="UniProtKB-EC"/>
</dbReference>
<accession>A0ABU5T1K4</accession>
<keyword evidence="6 7" id="KW-0560">Oxidoreductase</keyword>
<feature type="domain" description="DHFR" evidence="9">
    <location>
        <begin position="11"/>
        <end position="179"/>
    </location>
</feature>
<evidence type="ECO:0000256" key="2">
    <source>
        <dbReference type="ARBA" id="ARBA00009539"/>
    </source>
</evidence>
<evidence type="ECO:0000256" key="8">
    <source>
        <dbReference type="RuleBase" id="RU004474"/>
    </source>
</evidence>
<dbReference type="InterPro" id="IPR001796">
    <property type="entry name" value="DHFR_dom"/>
</dbReference>
<evidence type="ECO:0000256" key="5">
    <source>
        <dbReference type="ARBA" id="ARBA00022857"/>
    </source>
</evidence>
<dbReference type="EC" id="1.5.1.3" evidence="3 7"/>
<name>A0ABU5T1K4_9MICC</name>
<dbReference type="EMBL" id="JAYGGQ010000001">
    <property type="protein sequence ID" value="MEA5453534.1"/>
    <property type="molecule type" value="Genomic_DNA"/>
</dbReference>
<keyword evidence="11" id="KW-1185">Reference proteome</keyword>
<protein>
    <recommendedName>
        <fullName evidence="3 7">Dihydrofolate reductase</fullName>
        <ecNumber evidence="3 7">1.5.1.3</ecNumber>
    </recommendedName>
</protein>
<comment type="caution">
    <text evidence="10">The sequence shown here is derived from an EMBL/GenBank/DDBJ whole genome shotgun (WGS) entry which is preliminary data.</text>
</comment>
<evidence type="ECO:0000313" key="10">
    <source>
        <dbReference type="EMBL" id="MEA5453534.1"/>
    </source>
</evidence>
<dbReference type="PANTHER" id="PTHR48069:SF3">
    <property type="entry name" value="DIHYDROFOLATE REDUCTASE"/>
    <property type="match status" value="1"/>
</dbReference>
<reference evidence="10 11" key="1">
    <citation type="submission" date="2023-12" db="EMBL/GenBank/DDBJ databases">
        <title>Sinomonas terricola sp. nov, isolated from litchi orchard soil in Guangdong, PR China.</title>
        <authorList>
            <person name="Jiaxin W."/>
            <person name="Yang Z."/>
            <person name="Honghui Z."/>
        </authorList>
    </citation>
    <scope>NUCLEOTIDE SEQUENCE [LARGE SCALE GENOMIC DNA]</scope>
    <source>
        <strain evidence="10 11">JGH33</strain>
    </source>
</reference>
<proteinExistence type="inferred from homology"/>
<dbReference type="PROSITE" id="PS51330">
    <property type="entry name" value="DHFR_2"/>
    <property type="match status" value="1"/>
</dbReference>
<dbReference type="CDD" id="cd00209">
    <property type="entry name" value="DHFR"/>
    <property type="match status" value="1"/>
</dbReference>
<dbReference type="RefSeq" id="WP_323277288.1">
    <property type="nucleotide sequence ID" value="NZ_JAYGGQ010000001.1"/>
</dbReference>